<protein>
    <submittedName>
        <fullName evidence="2">Uncharacterized protein</fullName>
    </submittedName>
</protein>
<keyword evidence="3" id="KW-1185">Reference proteome</keyword>
<dbReference type="EMBL" id="CAJVRM010000499">
    <property type="protein sequence ID" value="CAG8981630.1"/>
    <property type="molecule type" value="Genomic_DNA"/>
</dbReference>
<comment type="caution">
    <text evidence="2">The sequence shown here is derived from an EMBL/GenBank/DDBJ whole genome shotgun (WGS) entry which is preliminary data.</text>
</comment>
<proteinExistence type="predicted"/>
<dbReference type="AlphaFoldDB" id="A0A9N9Q6G6"/>
<evidence type="ECO:0000313" key="2">
    <source>
        <dbReference type="EMBL" id="CAG8981630.1"/>
    </source>
</evidence>
<accession>A0A9N9Q6G6</accession>
<gene>
    <name evidence="2" type="ORF">HYALB_00013830</name>
</gene>
<dbReference type="Proteomes" id="UP000701801">
    <property type="component" value="Unassembled WGS sequence"/>
</dbReference>
<organism evidence="2 3">
    <name type="scientific">Hymenoscyphus albidus</name>
    <dbReference type="NCBI Taxonomy" id="595503"/>
    <lineage>
        <taxon>Eukaryota</taxon>
        <taxon>Fungi</taxon>
        <taxon>Dikarya</taxon>
        <taxon>Ascomycota</taxon>
        <taxon>Pezizomycotina</taxon>
        <taxon>Leotiomycetes</taxon>
        <taxon>Helotiales</taxon>
        <taxon>Helotiaceae</taxon>
        <taxon>Hymenoscyphus</taxon>
    </lineage>
</organism>
<feature type="region of interest" description="Disordered" evidence="1">
    <location>
        <begin position="1"/>
        <end position="31"/>
    </location>
</feature>
<reference evidence="2" key="1">
    <citation type="submission" date="2021-07" db="EMBL/GenBank/DDBJ databases">
        <authorList>
            <person name="Durling M."/>
        </authorList>
    </citation>
    <scope>NUCLEOTIDE SEQUENCE</scope>
</reference>
<sequence>MAWQLERGSADRRPSVHGPRQPVGRWDEDGTWMDERYSGDMSVLRREDERRVKTLDVDASCITCTLVSILGQ</sequence>
<evidence type="ECO:0000256" key="1">
    <source>
        <dbReference type="SAM" id="MobiDB-lite"/>
    </source>
</evidence>
<name>A0A9N9Q6G6_9HELO</name>
<evidence type="ECO:0000313" key="3">
    <source>
        <dbReference type="Proteomes" id="UP000701801"/>
    </source>
</evidence>